<organism evidence="1 2">
    <name type="scientific">Prochlorococcus marinus (strain MIT 9211)</name>
    <dbReference type="NCBI Taxonomy" id="93059"/>
    <lineage>
        <taxon>Bacteria</taxon>
        <taxon>Bacillati</taxon>
        <taxon>Cyanobacteriota</taxon>
        <taxon>Cyanophyceae</taxon>
        <taxon>Synechococcales</taxon>
        <taxon>Prochlorococcaceae</taxon>
        <taxon>Prochlorococcus</taxon>
    </lineage>
</organism>
<dbReference type="eggNOG" id="ENOG502ZJFX">
    <property type="taxonomic scope" value="Bacteria"/>
</dbReference>
<reference evidence="1 2" key="1">
    <citation type="journal article" date="2007" name="PLoS Genet.">
        <title>Patterns and implications of gene gain and loss in the evolution of Prochlorococcus.</title>
        <authorList>
            <person name="Kettler G.C."/>
            <person name="Martiny A.C."/>
            <person name="Huang K."/>
            <person name="Zucker J."/>
            <person name="Coleman M.L."/>
            <person name="Rodrigue S."/>
            <person name="Chen F."/>
            <person name="Lapidus A."/>
            <person name="Ferriera S."/>
            <person name="Johnson J."/>
            <person name="Steglich C."/>
            <person name="Church G.M."/>
            <person name="Richardson P."/>
            <person name="Chisholm S.W."/>
        </authorList>
    </citation>
    <scope>NUCLEOTIDE SEQUENCE [LARGE SCALE GENOMIC DNA]</scope>
    <source>
        <strain evidence="2">MIT 9211</strain>
    </source>
</reference>
<dbReference type="AlphaFoldDB" id="A9BA32"/>
<evidence type="ECO:0000313" key="1">
    <source>
        <dbReference type="EMBL" id="ABX08694.1"/>
    </source>
</evidence>
<sequence>MESSWSNSRDEWLRRTSLSEEVSLWALDSISKKERDVYELEGSLKNEKPDKAAQKQKALRREIKYEIAKKDSYLDELSLNAPSSYKLQVSVPSSLNYLMKAWAAAEGRDLSSVALQCLELGLREMKSKGSIPSIAIERYDIACEKRIALAEVNNLLEKHECFSSEATNT</sequence>
<dbReference type="RefSeq" id="WP_012195316.1">
    <property type="nucleotide sequence ID" value="NC_009976.1"/>
</dbReference>
<accession>A9BA32</accession>
<dbReference type="STRING" id="93059.P9211_07631"/>
<dbReference type="KEGG" id="pmj:P9211_07631"/>
<proteinExistence type="predicted"/>
<dbReference type="EMBL" id="CP000878">
    <property type="protein sequence ID" value="ABX08694.1"/>
    <property type="molecule type" value="Genomic_DNA"/>
</dbReference>
<dbReference type="HOGENOM" id="CLU_1593111_0_0_3"/>
<gene>
    <name evidence="1" type="ordered locus">P9211_07631</name>
</gene>
<protein>
    <submittedName>
        <fullName evidence="1">Possible VHS domain</fullName>
    </submittedName>
</protein>
<keyword evidence="2" id="KW-1185">Reference proteome</keyword>
<name>A9BA32_PROM4</name>
<dbReference type="OrthoDB" id="539681at2"/>
<dbReference type="Proteomes" id="UP000000788">
    <property type="component" value="Chromosome"/>
</dbReference>
<evidence type="ECO:0000313" key="2">
    <source>
        <dbReference type="Proteomes" id="UP000000788"/>
    </source>
</evidence>